<name>A0ABV1CZ26_9FIRM</name>
<organism evidence="2 3">
    <name type="scientific">Enterocloster hominis</name>
    <name type="common">ex Hitch et al. 2024</name>
    <dbReference type="NCBI Taxonomy" id="1917870"/>
    <lineage>
        <taxon>Bacteria</taxon>
        <taxon>Bacillati</taxon>
        <taxon>Bacillota</taxon>
        <taxon>Clostridia</taxon>
        <taxon>Lachnospirales</taxon>
        <taxon>Lachnospiraceae</taxon>
        <taxon>Enterocloster</taxon>
    </lineage>
</organism>
<evidence type="ECO:0000313" key="3">
    <source>
        <dbReference type="Proteomes" id="UP001454086"/>
    </source>
</evidence>
<dbReference type="InterPro" id="IPR051531">
    <property type="entry name" value="N-acetyltransferase"/>
</dbReference>
<dbReference type="RefSeq" id="WP_008723653.1">
    <property type="nucleotide sequence ID" value="NZ_JBBMFM010000001.1"/>
</dbReference>
<dbReference type="Gene3D" id="3.40.630.30">
    <property type="match status" value="1"/>
</dbReference>
<dbReference type="PANTHER" id="PTHR43792">
    <property type="entry name" value="GNAT FAMILY, PUTATIVE (AFU_ORTHOLOGUE AFUA_3G00765)-RELATED-RELATED"/>
    <property type="match status" value="1"/>
</dbReference>
<feature type="domain" description="N-acetyltransferase" evidence="1">
    <location>
        <begin position="7"/>
        <end position="155"/>
    </location>
</feature>
<sequence>MIMVTTERMSIFPISDDEMKLKIEQETNGEMKRAYMEMLAGCKKSPEQRIWHTIWFMQLNDGSGQIVGDLCFKGLNDNGSVEIGYGMKEGYEGRGLMTEAVTAMAKWAITQEGVSCIESETDSNNIASQRVLLKAGFVPTGVMGEEGPRFVWEKC</sequence>
<accession>A0ABV1CZ26</accession>
<protein>
    <submittedName>
        <fullName evidence="2">GNAT family N-acetyltransferase</fullName>
    </submittedName>
</protein>
<gene>
    <name evidence="2" type="ORF">WMQ36_00230</name>
</gene>
<dbReference type="InterPro" id="IPR016181">
    <property type="entry name" value="Acyl_CoA_acyltransferase"/>
</dbReference>
<keyword evidence="3" id="KW-1185">Reference proteome</keyword>
<proteinExistence type="predicted"/>
<reference evidence="2 3" key="1">
    <citation type="submission" date="2024-03" db="EMBL/GenBank/DDBJ databases">
        <title>Human intestinal bacterial collection.</title>
        <authorList>
            <person name="Pauvert C."/>
            <person name="Hitch T.C.A."/>
            <person name="Clavel T."/>
        </authorList>
    </citation>
    <scope>NUCLEOTIDE SEQUENCE [LARGE SCALE GENOMIC DNA]</scope>
    <source>
        <strain evidence="2 3">CLA-SR-H021</strain>
    </source>
</reference>
<evidence type="ECO:0000313" key="2">
    <source>
        <dbReference type="EMBL" id="MEQ2423386.1"/>
    </source>
</evidence>
<dbReference type="InterPro" id="IPR000182">
    <property type="entry name" value="GNAT_dom"/>
</dbReference>
<dbReference type="SUPFAM" id="SSF55729">
    <property type="entry name" value="Acyl-CoA N-acyltransferases (Nat)"/>
    <property type="match status" value="1"/>
</dbReference>
<evidence type="ECO:0000259" key="1">
    <source>
        <dbReference type="PROSITE" id="PS51186"/>
    </source>
</evidence>
<comment type="caution">
    <text evidence="2">The sequence shown here is derived from an EMBL/GenBank/DDBJ whole genome shotgun (WGS) entry which is preliminary data.</text>
</comment>
<dbReference type="PANTHER" id="PTHR43792:SF13">
    <property type="entry name" value="ACETYLTRANSFERASE"/>
    <property type="match status" value="1"/>
</dbReference>
<dbReference type="PROSITE" id="PS51186">
    <property type="entry name" value="GNAT"/>
    <property type="match status" value="1"/>
</dbReference>
<dbReference type="EMBL" id="JBBMFM010000001">
    <property type="protein sequence ID" value="MEQ2423386.1"/>
    <property type="molecule type" value="Genomic_DNA"/>
</dbReference>
<dbReference type="Pfam" id="PF13302">
    <property type="entry name" value="Acetyltransf_3"/>
    <property type="match status" value="1"/>
</dbReference>
<dbReference type="Proteomes" id="UP001454086">
    <property type="component" value="Unassembled WGS sequence"/>
</dbReference>